<gene>
    <name evidence="2" type="ORF">EXIGLDRAFT_773804</name>
</gene>
<feature type="compositionally biased region" description="Acidic residues" evidence="1">
    <location>
        <begin position="366"/>
        <end position="393"/>
    </location>
</feature>
<accession>A0A165EML8</accession>
<organism evidence="2 3">
    <name type="scientific">Exidia glandulosa HHB12029</name>
    <dbReference type="NCBI Taxonomy" id="1314781"/>
    <lineage>
        <taxon>Eukaryota</taxon>
        <taxon>Fungi</taxon>
        <taxon>Dikarya</taxon>
        <taxon>Basidiomycota</taxon>
        <taxon>Agaricomycotina</taxon>
        <taxon>Agaricomycetes</taxon>
        <taxon>Auriculariales</taxon>
        <taxon>Exidiaceae</taxon>
        <taxon>Exidia</taxon>
    </lineage>
</organism>
<protein>
    <submittedName>
        <fullName evidence="2">Uncharacterized protein</fullName>
    </submittedName>
</protein>
<evidence type="ECO:0000313" key="2">
    <source>
        <dbReference type="EMBL" id="KZV87292.1"/>
    </source>
</evidence>
<sequence length="393" mass="42494">MAANSDQNTSAFTRALAEAETRQHQQLRADIPFAGAGKRNISFLEDDDDIFPSTINLTSTGVSQLRPIAPYPSRDPYGSSSAVFRHAPLTGNDTFALQLPTADLTQYPFTWTIPGAPTMPMPPRQSTTDVRSRSPPITPYVKRQRFHTQPPLDGLCSLSPYPSPLSTPHPGSISPQAGSADYTPTSSRRVTRSGRAFAQLWRGATTRSSPSAAVPLGSSVQNHSLSYSTSPLPIALPALPAGLPTPTPGLPNVHQDPHACVLQCSTSFNGVFKPGARPRGDRYKTHMFGSGSGKKNPPCSVAVQMGCTKDKISENVEVVGTFLLRKEPGLAPTFEYAQICGDLREALVAWYAKLVAQASEYGSVEQDGEADDGLTDRDAEYDEEFDEEDFMYE</sequence>
<feature type="region of interest" description="Disordered" evidence="1">
    <location>
        <begin position="149"/>
        <end position="191"/>
    </location>
</feature>
<dbReference type="AlphaFoldDB" id="A0A165EML8"/>
<evidence type="ECO:0000313" key="3">
    <source>
        <dbReference type="Proteomes" id="UP000077266"/>
    </source>
</evidence>
<feature type="compositionally biased region" description="Polar residues" evidence="1">
    <location>
        <begin position="173"/>
        <end position="188"/>
    </location>
</feature>
<reference evidence="2 3" key="1">
    <citation type="journal article" date="2016" name="Mol. Biol. Evol.">
        <title>Comparative Genomics of Early-Diverging Mushroom-Forming Fungi Provides Insights into the Origins of Lignocellulose Decay Capabilities.</title>
        <authorList>
            <person name="Nagy L.G."/>
            <person name="Riley R."/>
            <person name="Tritt A."/>
            <person name="Adam C."/>
            <person name="Daum C."/>
            <person name="Floudas D."/>
            <person name="Sun H."/>
            <person name="Yadav J.S."/>
            <person name="Pangilinan J."/>
            <person name="Larsson K.H."/>
            <person name="Matsuura K."/>
            <person name="Barry K."/>
            <person name="Labutti K."/>
            <person name="Kuo R."/>
            <person name="Ohm R.A."/>
            <person name="Bhattacharya S.S."/>
            <person name="Shirouzu T."/>
            <person name="Yoshinaga Y."/>
            <person name="Martin F.M."/>
            <person name="Grigoriev I.V."/>
            <person name="Hibbett D.S."/>
        </authorList>
    </citation>
    <scope>NUCLEOTIDE SEQUENCE [LARGE SCALE GENOMIC DNA]</scope>
    <source>
        <strain evidence="2 3">HHB12029</strain>
    </source>
</reference>
<name>A0A165EML8_EXIGL</name>
<feature type="region of interest" description="Disordered" evidence="1">
    <location>
        <begin position="115"/>
        <end position="135"/>
    </location>
</feature>
<proteinExistence type="predicted"/>
<dbReference type="InParanoid" id="A0A165EML8"/>
<dbReference type="Proteomes" id="UP000077266">
    <property type="component" value="Unassembled WGS sequence"/>
</dbReference>
<evidence type="ECO:0000256" key="1">
    <source>
        <dbReference type="SAM" id="MobiDB-lite"/>
    </source>
</evidence>
<feature type="region of interest" description="Disordered" evidence="1">
    <location>
        <begin position="362"/>
        <end position="393"/>
    </location>
</feature>
<keyword evidence="3" id="KW-1185">Reference proteome</keyword>
<dbReference type="EMBL" id="KV426130">
    <property type="protein sequence ID" value="KZV87292.1"/>
    <property type="molecule type" value="Genomic_DNA"/>
</dbReference>